<keyword evidence="2" id="KW-0472">Membrane</keyword>
<keyword evidence="2" id="KW-0812">Transmembrane</keyword>
<evidence type="ECO:0000256" key="2">
    <source>
        <dbReference type="SAM" id="Phobius"/>
    </source>
</evidence>
<feature type="transmembrane region" description="Helical" evidence="2">
    <location>
        <begin position="157"/>
        <end position="178"/>
    </location>
</feature>
<dbReference type="AlphaFoldDB" id="A0A5C4X145"/>
<name>A0A5C4X145_9MICO</name>
<proteinExistence type="predicted"/>
<gene>
    <name evidence="3" type="ORF">FHQ09_09565</name>
</gene>
<sequence>MTQQAQTIAEALNTDPVYVTNAAKGEINETLLQKAETKIDSLDFDVYVIITGGEGADRDLLEQVKVFNGDEGAFIMIDTNTDLAVDYTFEDQHDLQMQVMEQMSVGREQWSHSTPSQTKLNMLLDLYADPQEAPEYETGQEASGSEVQTVDGSNSTATLFLGGAVLVLALVIAVIWFARSRRERAKAARTRRRFELPARLLDRVDDLQRKTLREGLNEDTTELADEITQLQTQDLSTTDAEGVERALDAYQMARSIVDDTEAERIDLAGAMVLLRQAGREIAEVKLHRSTKRGARTGKSDSARSAGSTKSAKTRGLPQSLCTVNPLHGEARSNQLVSTERKGHLAGKSVRVPVCSSCLSDLHSGRELQWIFDGDRPYVEGRSVWAQTLFGAIGGDLVTALHRHGS</sequence>
<evidence type="ECO:0000256" key="1">
    <source>
        <dbReference type="SAM" id="MobiDB-lite"/>
    </source>
</evidence>
<dbReference type="EMBL" id="VDMQ01000005">
    <property type="protein sequence ID" value="TNM54762.1"/>
    <property type="molecule type" value="Genomic_DNA"/>
</dbReference>
<evidence type="ECO:0000313" key="4">
    <source>
        <dbReference type="Proteomes" id="UP000314223"/>
    </source>
</evidence>
<feature type="region of interest" description="Disordered" evidence="1">
    <location>
        <begin position="284"/>
        <end position="319"/>
    </location>
</feature>
<accession>A0A5C4X145</accession>
<evidence type="ECO:0000313" key="3">
    <source>
        <dbReference type="EMBL" id="TNM54762.1"/>
    </source>
</evidence>
<keyword evidence="2" id="KW-1133">Transmembrane helix</keyword>
<dbReference type="RefSeq" id="WP_139468568.1">
    <property type="nucleotide sequence ID" value="NZ_JBHYOX010000023.1"/>
</dbReference>
<comment type="caution">
    <text evidence="3">The sequence shown here is derived from an EMBL/GenBank/DDBJ whole genome shotgun (WGS) entry which is preliminary data.</text>
</comment>
<dbReference type="Proteomes" id="UP000314223">
    <property type="component" value="Unassembled WGS sequence"/>
</dbReference>
<protein>
    <submittedName>
        <fullName evidence="3">Uncharacterized protein</fullName>
    </submittedName>
</protein>
<organism evidence="3 4">
    <name type="scientific">Brevibacterium sediminis</name>
    <dbReference type="NCBI Taxonomy" id="1857024"/>
    <lineage>
        <taxon>Bacteria</taxon>
        <taxon>Bacillati</taxon>
        <taxon>Actinomycetota</taxon>
        <taxon>Actinomycetes</taxon>
        <taxon>Micrococcales</taxon>
        <taxon>Brevibacteriaceae</taxon>
        <taxon>Brevibacterium</taxon>
    </lineage>
</organism>
<reference evidence="3 4" key="1">
    <citation type="submission" date="2019-06" db="EMBL/GenBank/DDBJ databases">
        <authorList>
            <person name="Mardanova A.M."/>
            <person name="Pudova D.S."/>
            <person name="Shagimardanova E.I."/>
            <person name="Gogoleva N.E."/>
            <person name="Lutfullin M.T."/>
            <person name="Hadieva G.F."/>
            <person name="Sharipova M.R."/>
        </authorList>
    </citation>
    <scope>NUCLEOTIDE SEQUENCE [LARGE SCALE GENOMIC DNA]</scope>
    <source>
        <strain evidence="3 4">MG-1</strain>
    </source>
</reference>